<dbReference type="AlphaFoldDB" id="V5WKX7"/>
<dbReference type="EMBL" id="CP006939">
    <property type="protein sequence ID" value="AHC16403.1"/>
    <property type="molecule type" value="Genomic_DNA"/>
</dbReference>
<dbReference type="Proteomes" id="UP000018680">
    <property type="component" value="Chromosome"/>
</dbReference>
<protein>
    <submittedName>
        <fullName evidence="1">Uncharacterized protein</fullName>
    </submittedName>
</protein>
<proteinExistence type="predicted"/>
<dbReference type="STRING" id="1307761.L21SP2_3059"/>
<sequence>MSILVFHIFPRVLQNFSSGFGGFIFRQRVAGVNAAHAGSQAIPGTL</sequence>
<reference evidence="1 2" key="1">
    <citation type="journal article" date="2015" name="Stand. Genomic Sci.">
        <title>Complete genome sequence and description of Salinispira pacifica gen. nov., sp. nov., a novel spirochaete isolated form a hypersaline microbial mat.</title>
        <authorList>
            <person name="Ben Hania W."/>
            <person name="Joseph M."/>
            <person name="Schumann P."/>
            <person name="Bunk B."/>
            <person name="Fiebig A."/>
            <person name="Sproer C."/>
            <person name="Klenk H.P."/>
            <person name="Fardeau M.L."/>
            <person name="Spring S."/>
        </authorList>
    </citation>
    <scope>NUCLEOTIDE SEQUENCE [LARGE SCALE GENOMIC DNA]</scope>
    <source>
        <strain evidence="1 2">L21-RPul-D2</strain>
    </source>
</reference>
<keyword evidence="2" id="KW-1185">Reference proteome</keyword>
<name>V5WKX7_9SPIO</name>
<gene>
    <name evidence="1" type="ORF">L21SP2_3059</name>
</gene>
<evidence type="ECO:0000313" key="1">
    <source>
        <dbReference type="EMBL" id="AHC16403.1"/>
    </source>
</evidence>
<accession>V5WKX7</accession>
<organism evidence="1 2">
    <name type="scientific">Salinispira pacifica</name>
    <dbReference type="NCBI Taxonomy" id="1307761"/>
    <lineage>
        <taxon>Bacteria</taxon>
        <taxon>Pseudomonadati</taxon>
        <taxon>Spirochaetota</taxon>
        <taxon>Spirochaetia</taxon>
        <taxon>Spirochaetales</taxon>
        <taxon>Spirochaetaceae</taxon>
        <taxon>Salinispira</taxon>
    </lineage>
</organism>
<dbReference type="KEGG" id="slr:L21SP2_3059"/>
<evidence type="ECO:0000313" key="2">
    <source>
        <dbReference type="Proteomes" id="UP000018680"/>
    </source>
</evidence>
<dbReference type="HOGENOM" id="CLU_3188827_0_0_12"/>